<dbReference type="Gene3D" id="3.30.40.10">
    <property type="entry name" value="Zinc/RING finger domain, C3HC4 (zinc finger)"/>
    <property type="match status" value="1"/>
</dbReference>
<keyword evidence="3" id="KW-0808">Transferase</keyword>
<dbReference type="Proteomes" id="UP000732380">
    <property type="component" value="Unassembled WGS sequence"/>
</dbReference>
<dbReference type="GO" id="GO:0061630">
    <property type="term" value="F:ubiquitin protein ligase activity"/>
    <property type="evidence" value="ECO:0007669"/>
    <property type="project" value="UniProtKB-EC"/>
</dbReference>
<dbReference type="GO" id="GO:0005634">
    <property type="term" value="C:nucleus"/>
    <property type="evidence" value="ECO:0007669"/>
    <property type="project" value="TreeGrafter"/>
</dbReference>
<evidence type="ECO:0000256" key="8">
    <source>
        <dbReference type="PROSITE-ProRule" id="PRU00175"/>
    </source>
</evidence>
<protein>
    <recommendedName>
        <fullName evidence="2">RING-type E3 ubiquitin transferase</fullName>
        <ecNumber evidence="2">2.3.2.27</ecNumber>
    </recommendedName>
</protein>
<dbReference type="PANTHER" id="PTHR45931">
    <property type="entry name" value="SI:CH211-59O9.10"/>
    <property type="match status" value="1"/>
</dbReference>
<dbReference type="PROSITE" id="PS50089">
    <property type="entry name" value="ZF_RING_2"/>
    <property type="match status" value="1"/>
</dbReference>
<feature type="compositionally biased region" description="Low complexity" evidence="9">
    <location>
        <begin position="367"/>
        <end position="387"/>
    </location>
</feature>
<evidence type="ECO:0000256" key="3">
    <source>
        <dbReference type="ARBA" id="ARBA00022679"/>
    </source>
</evidence>
<evidence type="ECO:0000256" key="5">
    <source>
        <dbReference type="ARBA" id="ARBA00022771"/>
    </source>
</evidence>
<feature type="region of interest" description="Disordered" evidence="9">
    <location>
        <begin position="357"/>
        <end position="550"/>
    </location>
</feature>
<evidence type="ECO:0000313" key="12">
    <source>
        <dbReference type="Proteomes" id="UP000732380"/>
    </source>
</evidence>
<gene>
    <name evidence="11" type="ORF">E4U13_002594</name>
</gene>
<feature type="compositionally biased region" description="Polar residues" evidence="9">
    <location>
        <begin position="388"/>
        <end position="412"/>
    </location>
</feature>
<feature type="region of interest" description="Disordered" evidence="9">
    <location>
        <begin position="47"/>
        <end position="77"/>
    </location>
</feature>
<evidence type="ECO:0000256" key="2">
    <source>
        <dbReference type="ARBA" id="ARBA00012483"/>
    </source>
</evidence>
<dbReference type="SUPFAM" id="SSF57850">
    <property type="entry name" value="RING/U-box"/>
    <property type="match status" value="1"/>
</dbReference>
<keyword evidence="4" id="KW-0479">Metal-binding</keyword>
<evidence type="ECO:0000259" key="10">
    <source>
        <dbReference type="PROSITE" id="PS50089"/>
    </source>
</evidence>
<accession>A0A9P7PZX3</accession>
<sequence length="550" mass="59569">MESRSSGGGHLDASADGEVVYCHACSNEWLRDAHGLTCPSCESDITEIISPENDPRDLAPSPNPSSMDRSNERYMDAPDPDEADIEEHLGAEGTFYRRSTRSRPDQRHHDPSIDPVFERFYDMIQRFGQPFAQPEHTRPSGGSGVFGQANDEEFVPPPRIQRATFTSGAFGGGTASVTIISGPAFATRGTQEGENQEGTENAHQEGADPFQTLFSNIIRDIQPPSAGGEQGHPAGPQPGFARGLREILNLFHPSNAMMGDAVYSQEAFDSIITQLMEANPQSNAAPPASEQALRRLDRRVVDKQMLEPEGTAECSICIDEMAIGQIAVFLPCKHWFHEDCVVLWLKEHNTCPVCRTPVEKNDEEPQGTAAAGGSSSSDRAARSGNRRQSSSNASFPFGRNNSDQSRAFSEQAGSGADTPTGIAAADMVSSIHVDSHSRPTTPRLSDGLRESSQGMPSRAAATGFSYDTSRLQRRTSHSPTSPRITPNLAEQGARMRQRSPSEASRRGTSDRDSRRQSGPGPWTSWTRFRDRFTGSGGSGGPQGSHDQGQP</sequence>
<dbReference type="EMBL" id="SRQM01000213">
    <property type="protein sequence ID" value="KAG6115663.1"/>
    <property type="molecule type" value="Genomic_DNA"/>
</dbReference>
<dbReference type="CDD" id="cd16454">
    <property type="entry name" value="RING-H2_PA-TM-RING"/>
    <property type="match status" value="1"/>
</dbReference>
<feature type="region of interest" description="Disordered" evidence="9">
    <location>
        <begin position="132"/>
        <end position="153"/>
    </location>
</feature>
<dbReference type="InterPro" id="IPR013083">
    <property type="entry name" value="Znf_RING/FYVE/PHD"/>
</dbReference>
<dbReference type="GO" id="GO:0008270">
    <property type="term" value="F:zinc ion binding"/>
    <property type="evidence" value="ECO:0007669"/>
    <property type="project" value="UniProtKB-KW"/>
</dbReference>
<keyword evidence="7" id="KW-0862">Zinc</keyword>
<feature type="region of interest" description="Disordered" evidence="9">
    <location>
        <begin position="91"/>
        <end position="113"/>
    </location>
</feature>
<dbReference type="AlphaFoldDB" id="A0A9P7PZX3"/>
<evidence type="ECO:0000256" key="7">
    <source>
        <dbReference type="ARBA" id="ARBA00022833"/>
    </source>
</evidence>
<organism evidence="11 12">
    <name type="scientific">Claviceps humidiphila</name>
    <dbReference type="NCBI Taxonomy" id="1294629"/>
    <lineage>
        <taxon>Eukaryota</taxon>
        <taxon>Fungi</taxon>
        <taxon>Dikarya</taxon>
        <taxon>Ascomycota</taxon>
        <taxon>Pezizomycotina</taxon>
        <taxon>Sordariomycetes</taxon>
        <taxon>Hypocreomycetidae</taxon>
        <taxon>Hypocreales</taxon>
        <taxon>Clavicipitaceae</taxon>
        <taxon>Claviceps</taxon>
    </lineage>
</organism>
<comment type="caution">
    <text evidence="11">The sequence shown here is derived from an EMBL/GenBank/DDBJ whole genome shotgun (WGS) entry which is preliminary data.</text>
</comment>
<evidence type="ECO:0000256" key="9">
    <source>
        <dbReference type="SAM" id="MobiDB-lite"/>
    </source>
</evidence>
<dbReference type="EC" id="2.3.2.27" evidence="2"/>
<keyword evidence="5 8" id="KW-0863">Zinc-finger</keyword>
<proteinExistence type="predicted"/>
<keyword evidence="6" id="KW-0833">Ubl conjugation pathway</keyword>
<evidence type="ECO:0000256" key="1">
    <source>
        <dbReference type="ARBA" id="ARBA00000900"/>
    </source>
</evidence>
<evidence type="ECO:0000256" key="6">
    <source>
        <dbReference type="ARBA" id="ARBA00022786"/>
    </source>
</evidence>
<dbReference type="InterPro" id="IPR001841">
    <property type="entry name" value="Znf_RING"/>
</dbReference>
<feature type="compositionally biased region" description="Basic and acidic residues" evidence="9">
    <location>
        <begin position="102"/>
        <end position="113"/>
    </location>
</feature>
<dbReference type="PANTHER" id="PTHR45931:SF3">
    <property type="entry name" value="RING ZINC FINGER-CONTAINING PROTEIN"/>
    <property type="match status" value="1"/>
</dbReference>
<dbReference type="SMART" id="SM00184">
    <property type="entry name" value="RING"/>
    <property type="match status" value="1"/>
</dbReference>
<dbReference type="InterPro" id="IPR051834">
    <property type="entry name" value="RING_finger_E3_ligase"/>
</dbReference>
<evidence type="ECO:0000313" key="11">
    <source>
        <dbReference type="EMBL" id="KAG6115663.1"/>
    </source>
</evidence>
<feature type="domain" description="RING-type" evidence="10">
    <location>
        <begin position="314"/>
        <end position="355"/>
    </location>
</feature>
<dbReference type="GO" id="GO:0016567">
    <property type="term" value="P:protein ubiquitination"/>
    <property type="evidence" value="ECO:0007669"/>
    <property type="project" value="UniProtKB-ARBA"/>
</dbReference>
<name>A0A9P7PZX3_9HYPO</name>
<dbReference type="Pfam" id="PF13639">
    <property type="entry name" value="zf-RING_2"/>
    <property type="match status" value="1"/>
</dbReference>
<keyword evidence="12" id="KW-1185">Reference proteome</keyword>
<evidence type="ECO:0000256" key="4">
    <source>
        <dbReference type="ARBA" id="ARBA00022723"/>
    </source>
</evidence>
<feature type="compositionally biased region" description="Basic and acidic residues" evidence="9">
    <location>
        <begin position="503"/>
        <end position="515"/>
    </location>
</feature>
<dbReference type="FunFam" id="3.30.40.10:FF:000127">
    <property type="entry name" value="E3 ubiquitin-protein ligase RNF181"/>
    <property type="match status" value="1"/>
</dbReference>
<reference evidence="11 12" key="1">
    <citation type="journal article" date="2020" name="bioRxiv">
        <title>Whole genome comparisons of ergot fungi reveals the divergence and evolution of species within the genus Claviceps are the result of varying mechanisms driving genome evolution and host range expansion.</title>
        <authorList>
            <person name="Wyka S.A."/>
            <person name="Mondo S.J."/>
            <person name="Liu M."/>
            <person name="Dettman J."/>
            <person name="Nalam V."/>
            <person name="Broders K.D."/>
        </authorList>
    </citation>
    <scope>NUCLEOTIDE SEQUENCE [LARGE SCALE GENOMIC DNA]</scope>
    <source>
        <strain evidence="11 12">LM576</strain>
    </source>
</reference>
<comment type="catalytic activity">
    <reaction evidence="1">
        <text>S-ubiquitinyl-[E2 ubiquitin-conjugating enzyme]-L-cysteine + [acceptor protein]-L-lysine = [E2 ubiquitin-conjugating enzyme]-L-cysteine + N(6)-ubiquitinyl-[acceptor protein]-L-lysine.</text>
        <dbReference type="EC" id="2.3.2.27"/>
    </reaction>
</comment>
<dbReference type="GO" id="GO:0006511">
    <property type="term" value="P:ubiquitin-dependent protein catabolic process"/>
    <property type="evidence" value="ECO:0007669"/>
    <property type="project" value="TreeGrafter"/>
</dbReference>